<proteinExistence type="predicted"/>
<name>A0A3B0P7A7_9BACT</name>
<evidence type="ECO:0000313" key="2">
    <source>
        <dbReference type="Proteomes" id="UP000259864"/>
    </source>
</evidence>
<evidence type="ECO:0000313" key="1">
    <source>
        <dbReference type="EMBL" id="SYV90735.1"/>
    </source>
</evidence>
<reference evidence="2" key="1">
    <citation type="submission" date="2018-06" db="EMBL/GenBank/DDBJ databases">
        <authorList>
            <consortium name="Pathogen Informatics"/>
        </authorList>
    </citation>
    <scope>NUCLEOTIDE SEQUENCE [LARGE SCALE GENOMIC DNA]</scope>
    <source>
        <strain evidence="2">NCTC10135</strain>
    </source>
</reference>
<sequence>MKELFNQLAKNDKNFTLLADIFVITINSKLKIKLDENDKKEISKDLKKVIENVPNSQLLKNFQDEIIKLIKSIDKKKINNFNDLSKELNAKLSNSFSEIINQKNLGQLFELLLVDNKNSKENNSQKINIIFKW</sequence>
<protein>
    <submittedName>
        <fullName evidence="1">Uncharacterized protein</fullName>
    </submittedName>
</protein>
<gene>
    <name evidence="1" type="ORF">NCTC10135_01260</name>
</gene>
<dbReference type="KEGG" id="mala:NCTC10135_01260"/>
<dbReference type="AlphaFoldDB" id="A0A3B0P7A7"/>
<dbReference type="Proteomes" id="UP000259864">
    <property type="component" value="Chromosome 1"/>
</dbReference>
<dbReference type="EMBL" id="LS991949">
    <property type="protein sequence ID" value="SYV90735.1"/>
    <property type="molecule type" value="Genomic_DNA"/>
</dbReference>
<accession>A0A3B0P7A7</accession>
<feature type="non-terminal residue" evidence="1">
    <location>
        <position position="133"/>
    </location>
</feature>
<organism evidence="1 2">
    <name type="scientific">Metamycoplasma alkalescens</name>
    <dbReference type="NCBI Taxonomy" id="45363"/>
    <lineage>
        <taxon>Bacteria</taxon>
        <taxon>Bacillati</taxon>
        <taxon>Mycoplasmatota</taxon>
        <taxon>Mycoplasmoidales</taxon>
        <taxon>Metamycoplasmataceae</taxon>
        <taxon>Metamycoplasma</taxon>
    </lineage>
</organism>